<evidence type="ECO:0000256" key="4">
    <source>
        <dbReference type="ARBA" id="ARBA00022525"/>
    </source>
</evidence>
<evidence type="ECO:0000256" key="9">
    <source>
        <dbReference type="ARBA" id="ARBA00023211"/>
    </source>
</evidence>
<evidence type="ECO:0000259" key="14">
    <source>
        <dbReference type="SMART" id="SM00835"/>
    </source>
</evidence>
<evidence type="ECO:0000256" key="12">
    <source>
        <dbReference type="PIRSR" id="PIRSR601929-3"/>
    </source>
</evidence>
<gene>
    <name evidence="15" type="ORF">POTOM_038970</name>
</gene>
<dbReference type="GO" id="GO:0048046">
    <property type="term" value="C:apoplast"/>
    <property type="evidence" value="ECO:0007669"/>
    <property type="project" value="UniProtKB-SubCell"/>
</dbReference>
<evidence type="ECO:0000256" key="11">
    <source>
        <dbReference type="PIRSR" id="PIRSR601929-2"/>
    </source>
</evidence>
<evidence type="ECO:0000256" key="2">
    <source>
        <dbReference type="ARBA" id="ARBA00007456"/>
    </source>
</evidence>
<dbReference type="InterPro" id="IPR001929">
    <property type="entry name" value="Germin"/>
</dbReference>
<dbReference type="InterPro" id="IPR019780">
    <property type="entry name" value="Germin_Mn-BS"/>
</dbReference>
<dbReference type="AlphaFoldDB" id="A0A8X7YXS6"/>
<feature type="binding site" evidence="11">
    <location>
        <position position="149"/>
    </location>
    <ligand>
        <name>Mn(2+)</name>
        <dbReference type="ChEBI" id="CHEBI:29035"/>
    </ligand>
</feature>
<dbReference type="Pfam" id="PF00190">
    <property type="entry name" value="Cupin_1"/>
    <property type="match status" value="2"/>
</dbReference>
<keyword evidence="4" id="KW-0964">Secreted</keyword>
<dbReference type="EMBL" id="JAAWWB010000020">
    <property type="protein sequence ID" value="KAG6758611.1"/>
    <property type="molecule type" value="Genomic_DNA"/>
</dbReference>
<feature type="binding site" evidence="10">
    <location>
        <position position="110"/>
    </location>
    <ligand>
        <name>oxalate</name>
        <dbReference type="ChEBI" id="CHEBI:30623"/>
    </ligand>
</feature>
<dbReference type="GO" id="GO:0010497">
    <property type="term" value="P:plasmodesmata-mediated intercellular transport"/>
    <property type="evidence" value="ECO:0007669"/>
    <property type="project" value="UniProtKB-ARBA"/>
</dbReference>
<feature type="chain" id="PRO_5036474171" description="Cupin type-1 domain-containing protein" evidence="13">
    <location>
        <begin position="21"/>
        <end position="494"/>
    </location>
</feature>
<evidence type="ECO:0000256" key="3">
    <source>
        <dbReference type="ARBA" id="ARBA00022523"/>
    </source>
</evidence>
<evidence type="ECO:0000256" key="1">
    <source>
        <dbReference type="ARBA" id="ARBA00004271"/>
    </source>
</evidence>
<dbReference type="PANTHER" id="PTHR31238">
    <property type="entry name" value="GERMIN-LIKE PROTEIN SUBFAMILY 3 MEMBER 3"/>
    <property type="match status" value="1"/>
</dbReference>
<feature type="signal peptide" evidence="13">
    <location>
        <begin position="1"/>
        <end position="20"/>
    </location>
</feature>
<sequence>MALMVAVLFAILFQGYVSLASDPDPVRDFCIANTDSATNIPCKNSSDATVEDFIFSGIKSHGKFSETGLASIPVNVNNFPGLNTLGMSLVRADFEAGGVNVPHFHPRATEVAYVLEGKIYSGIVDTQNKVFAKVLEKGEVMVFPKGLVHFQMNVGDKPATIVGSFNSENPGSMKIPTAVFGCGIKEELLEKAFGLKGKDISKMVTKVNCDELNARLKVEPCHFLFWSVFLHSHAVIHHLPWPKTQCTSLGRAELEVGRGVDKPHSRPRAAEVVSVVGLRKVEGLGLQTMALMVRILFVILFIGSVASDPDPVQDYCIAVTDSETYIPCKNPSLVTVEDFIFSGLNSTGNFSETGQAVLSVNVNNFPGLRTQGVSLARADFEVGGFALPHAHPRATEAVCVLEGTFYSGFIDSQQKVFAKVIEQGDVIVIPRGLVHFHKNVGEIQGTLQGIYNSENPGKSMFPTAAFGCEVKEELLEKVYGWSAEDISKVRGELH</sequence>
<evidence type="ECO:0000256" key="7">
    <source>
        <dbReference type="ARBA" id="ARBA00023157"/>
    </source>
</evidence>
<keyword evidence="7 12" id="KW-1015">Disulfide bond</keyword>
<feature type="binding site" evidence="10">
    <location>
        <position position="100"/>
    </location>
    <ligand>
        <name>oxalate</name>
        <dbReference type="ChEBI" id="CHEBI:30623"/>
    </ligand>
</feature>
<accession>A0A8X7YXS6</accession>
<dbReference type="GO" id="GO:0009506">
    <property type="term" value="C:plasmodesma"/>
    <property type="evidence" value="ECO:0007669"/>
    <property type="project" value="UniProtKB-ARBA"/>
</dbReference>
<evidence type="ECO:0000256" key="13">
    <source>
        <dbReference type="SAM" id="SignalP"/>
    </source>
</evidence>
<evidence type="ECO:0000256" key="8">
    <source>
        <dbReference type="ARBA" id="ARBA00023180"/>
    </source>
</evidence>
<evidence type="ECO:0000256" key="10">
    <source>
        <dbReference type="PIRSR" id="PIRSR601929-1"/>
    </source>
</evidence>
<dbReference type="GO" id="GO:0030145">
    <property type="term" value="F:manganese ion binding"/>
    <property type="evidence" value="ECO:0007669"/>
    <property type="project" value="InterPro"/>
</dbReference>
<evidence type="ECO:0000313" key="15">
    <source>
        <dbReference type="EMBL" id="KAG6758611.1"/>
    </source>
</evidence>
<dbReference type="PROSITE" id="PS00725">
    <property type="entry name" value="GERMIN"/>
    <property type="match status" value="1"/>
</dbReference>
<feature type="binding site" evidence="11">
    <location>
        <position position="110"/>
    </location>
    <ligand>
        <name>Mn(2+)</name>
        <dbReference type="ChEBI" id="CHEBI:29035"/>
    </ligand>
</feature>
<comment type="caution">
    <text evidence="15">The sequence shown here is derived from an EMBL/GenBank/DDBJ whole genome shotgun (WGS) entry which is preliminary data.</text>
</comment>
<dbReference type="SMART" id="SM00835">
    <property type="entry name" value="Cupin_1"/>
    <property type="match status" value="2"/>
</dbReference>
<dbReference type="Proteomes" id="UP000886885">
    <property type="component" value="Chromosome 10D"/>
</dbReference>
<keyword evidence="6 13" id="KW-0732">Signal</keyword>
<comment type="subcellular location">
    <subcellularLocation>
        <location evidence="1">Secreted</location>
        <location evidence="1">Extracellular space</location>
        <location evidence="1">Apoplast</location>
    </subcellularLocation>
</comment>
<reference evidence="15" key="1">
    <citation type="journal article" date="2020" name="bioRxiv">
        <title>Hybrid origin of Populus tomentosa Carr. identified through genome sequencing and phylogenomic analysis.</title>
        <authorList>
            <person name="An X."/>
            <person name="Gao K."/>
            <person name="Chen Z."/>
            <person name="Li J."/>
            <person name="Yang X."/>
            <person name="Yang X."/>
            <person name="Zhou J."/>
            <person name="Guo T."/>
            <person name="Zhao T."/>
            <person name="Huang S."/>
            <person name="Miao D."/>
            <person name="Khan W.U."/>
            <person name="Rao P."/>
            <person name="Ye M."/>
            <person name="Lei B."/>
            <person name="Liao W."/>
            <person name="Wang J."/>
            <person name="Ji L."/>
            <person name="Li Y."/>
            <person name="Guo B."/>
            <person name="Mustafa N.S."/>
            <person name="Li S."/>
            <person name="Yun Q."/>
            <person name="Keller S.R."/>
            <person name="Mao J."/>
            <person name="Zhang R."/>
            <person name="Strauss S.H."/>
        </authorList>
    </citation>
    <scope>NUCLEOTIDE SEQUENCE</scope>
    <source>
        <strain evidence="15">GM15</strain>
        <tissue evidence="15">Leaf</tissue>
    </source>
</reference>
<feature type="disulfide bond" evidence="12">
    <location>
        <begin position="30"/>
        <end position="42"/>
    </location>
</feature>
<keyword evidence="16" id="KW-1185">Reference proteome</keyword>
<dbReference type="FunFam" id="2.60.120.10:FF:000025">
    <property type="entry name" value="germin-like protein subfamily 2 member 1"/>
    <property type="match status" value="2"/>
</dbReference>
<keyword evidence="8" id="KW-0325">Glycoprotein</keyword>
<evidence type="ECO:0000256" key="5">
    <source>
        <dbReference type="ARBA" id="ARBA00022723"/>
    </source>
</evidence>
<protein>
    <recommendedName>
        <fullName evidence="14">Cupin type-1 domain-containing protein</fullName>
    </recommendedName>
</protein>
<organism evidence="15 16">
    <name type="scientific">Populus tomentosa</name>
    <name type="common">Chinese white poplar</name>
    <dbReference type="NCBI Taxonomy" id="118781"/>
    <lineage>
        <taxon>Eukaryota</taxon>
        <taxon>Viridiplantae</taxon>
        <taxon>Streptophyta</taxon>
        <taxon>Embryophyta</taxon>
        <taxon>Tracheophyta</taxon>
        <taxon>Spermatophyta</taxon>
        <taxon>Magnoliopsida</taxon>
        <taxon>eudicotyledons</taxon>
        <taxon>Gunneridae</taxon>
        <taxon>Pentapetalae</taxon>
        <taxon>rosids</taxon>
        <taxon>fabids</taxon>
        <taxon>Malpighiales</taxon>
        <taxon>Salicaceae</taxon>
        <taxon>Saliceae</taxon>
        <taxon>Populus</taxon>
    </lineage>
</organism>
<feature type="binding site" evidence="11">
    <location>
        <position position="103"/>
    </location>
    <ligand>
        <name>Mn(2+)</name>
        <dbReference type="ChEBI" id="CHEBI:29035"/>
    </ligand>
</feature>
<comment type="similarity">
    <text evidence="2">Belongs to the germin family.</text>
</comment>
<feature type="binding site" evidence="10">
    <location>
        <position position="105"/>
    </location>
    <ligand>
        <name>oxalate</name>
        <dbReference type="ChEBI" id="CHEBI:30623"/>
    </ligand>
</feature>
<keyword evidence="3" id="KW-0052">Apoplast</keyword>
<proteinExistence type="inferred from homology"/>
<feature type="domain" description="Cupin type-1" evidence="14">
    <location>
        <begin position="56"/>
        <end position="201"/>
    </location>
</feature>
<name>A0A8X7YXS6_POPTO</name>
<feature type="domain" description="Cupin type-1" evidence="14">
    <location>
        <begin position="342"/>
        <end position="487"/>
    </location>
</feature>
<keyword evidence="9 10" id="KW-0464">Manganese</keyword>
<dbReference type="OrthoDB" id="1921208at2759"/>
<keyword evidence="5 10" id="KW-0479">Metal-binding</keyword>
<dbReference type="InterPro" id="IPR006045">
    <property type="entry name" value="Cupin_1"/>
</dbReference>
<evidence type="ECO:0000313" key="16">
    <source>
        <dbReference type="Proteomes" id="UP000886885"/>
    </source>
</evidence>
<evidence type="ECO:0000256" key="6">
    <source>
        <dbReference type="ARBA" id="ARBA00022729"/>
    </source>
</evidence>
<dbReference type="GO" id="GO:2000280">
    <property type="term" value="P:regulation of root development"/>
    <property type="evidence" value="ECO:0007669"/>
    <property type="project" value="UniProtKB-ARBA"/>
</dbReference>
<dbReference type="CDD" id="cd02241">
    <property type="entry name" value="cupin_OxOx"/>
    <property type="match status" value="2"/>
</dbReference>
<feature type="binding site" evidence="11">
    <location>
        <position position="105"/>
    </location>
    <ligand>
        <name>Mn(2+)</name>
        <dbReference type="ChEBI" id="CHEBI:29035"/>
    </ligand>
</feature>